<dbReference type="CDD" id="cd01335">
    <property type="entry name" value="Radical_SAM"/>
    <property type="match status" value="1"/>
</dbReference>
<comment type="function">
    <text evidence="13">Catalyzes the conversion of dethiobiotin (DTB) to biotin by the insertion of a sulfur atom into dethiobiotin via a radical-based mechanism.</text>
</comment>
<evidence type="ECO:0000256" key="11">
    <source>
        <dbReference type="ARBA" id="ARBA00023014"/>
    </source>
</evidence>
<dbReference type="PANTHER" id="PTHR22976:SF2">
    <property type="entry name" value="BIOTIN SYNTHASE, MITOCHONDRIAL"/>
    <property type="match status" value="1"/>
</dbReference>
<feature type="binding site" evidence="13 14">
    <location>
        <position position="53"/>
    </location>
    <ligand>
        <name>[4Fe-4S] cluster</name>
        <dbReference type="ChEBI" id="CHEBI:49883"/>
        <note>4Fe-4S-S-AdoMet</note>
    </ligand>
</feature>
<dbReference type="GO" id="GO:0051537">
    <property type="term" value="F:2 iron, 2 sulfur cluster binding"/>
    <property type="evidence" value="ECO:0007669"/>
    <property type="project" value="UniProtKB-KW"/>
</dbReference>
<dbReference type="SUPFAM" id="SSF102114">
    <property type="entry name" value="Radical SAM enzymes"/>
    <property type="match status" value="1"/>
</dbReference>
<keyword evidence="11 13" id="KW-0411">Iron-sulfur</keyword>
<sequence>MSYTFEEAKEIFYQPFMELLAKAHSVHTKHFCPNTIQTSTLLSIKTGSCTENCSYCAQSAHYATGTKPQKMLDKNSILALAKQAKDAGSSRFCMGASGRSPSEKELEEICESIKEVKKLGLETCVTLGLLSKDNALKLKDAGLDFYNHNIDTSKEHYGQVISTRTFEDRLDTIANVRDAGLKICVGGILGMGESNDDRINMLLLLANLPTPPESVPINQLVKIPGTPLSEAPEVDKFDFVRTIALARILMPTSYIRLSAGRKAMSEELQALCFFAGANSVFYGDKLLTTSNAAPTSDEVLFSKLNLQKEPFLEMKA</sequence>
<evidence type="ECO:0000256" key="3">
    <source>
        <dbReference type="ARBA" id="ARBA00012236"/>
    </source>
</evidence>
<dbReference type="SFLD" id="SFLDG01060">
    <property type="entry name" value="BATS_domain_containing"/>
    <property type="match status" value="1"/>
</dbReference>
<dbReference type="AlphaFoldDB" id="A0A377J5H6"/>
<evidence type="ECO:0000256" key="14">
    <source>
        <dbReference type="PIRSR" id="PIRSR001619-1"/>
    </source>
</evidence>
<dbReference type="HAMAP" id="MF_01694">
    <property type="entry name" value="BioB"/>
    <property type="match status" value="1"/>
</dbReference>
<keyword evidence="6 13" id="KW-0949">S-adenosyl-L-methionine</keyword>
<organism evidence="16 17">
    <name type="scientific">Helicobacter canis</name>
    <dbReference type="NCBI Taxonomy" id="29419"/>
    <lineage>
        <taxon>Bacteria</taxon>
        <taxon>Pseudomonadati</taxon>
        <taxon>Campylobacterota</taxon>
        <taxon>Epsilonproteobacteria</taxon>
        <taxon>Campylobacterales</taxon>
        <taxon>Helicobacteraceae</taxon>
        <taxon>Helicobacter</taxon>
    </lineage>
</organism>
<evidence type="ECO:0000259" key="15">
    <source>
        <dbReference type="PROSITE" id="PS51918"/>
    </source>
</evidence>
<dbReference type="InterPro" id="IPR006638">
    <property type="entry name" value="Elp3/MiaA/NifB-like_rSAM"/>
</dbReference>
<comment type="cofactor">
    <cofactor evidence="13">
        <name>[2Fe-2S] cluster</name>
        <dbReference type="ChEBI" id="CHEBI:190135"/>
    </cofactor>
    <text evidence="13">Binds 1 [2Fe-2S] cluster. The cluster is coordinated with 3 cysteines and 1 arginine.</text>
</comment>
<dbReference type="InterPro" id="IPR058240">
    <property type="entry name" value="rSAM_sf"/>
</dbReference>
<gene>
    <name evidence="13 16" type="primary">bioB</name>
    <name evidence="16" type="ORF">NCTC12410_00862</name>
</gene>
<keyword evidence="8 13" id="KW-0479">Metal-binding</keyword>
<dbReference type="EMBL" id="UGHV01000001">
    <property type="protein sequence ID" value="STO97043.1"/>
    <property type="molecule type" value="Genomic_DNA"/>
</dbReference>
<feature type="binding site" evidence="13 14">
    <location>
        <position position="56"/>
    </location>
    <ligand>
        <name>[4Fe-4S] cluster</name>
        <dbReference type="ChEBI" id="CHEBI:49883"/>
        <note>4Fe-4S-S-AdoMet</note>
    </ligand>
</feature>
<dbReference type="SFLD" id="SFLDG01278">
    <property type="entry name" value="biotin_synthase_like"/>
    <property type="match status" value="1"/>
</dbReference>
<comment type="cofactor">
    <cofactor evidence="14">
        <name>[2Fe-2S] cluster</name>
        <dbReference type="ChEBI" id="CHEBI:190135"/>
    </cofactor>
    <text evidence="14">Binds 1 [2Fe-2S] cluster. The cluster is coordinated with 3 cysteines and 1 arginine.</text>
</comment>
<evidence type="ECO:0000256" key="5">
    <source>
        <dbReference type="ARBA" id="ARBA00022679"/>
    </source>
</evidence>
<dbReference type="OrthoDB" id="9786826at2"/>
<dbReference type="SFLD" id="SFLDS00029">
    <property type="entry name" value="Radical_SAM"/>
    <property type="match status" value="1"/>
</dbReference>
<dbReference type="InterPro" id="IPR007197">
    <property type="entry name" value="rSAM"/>
</dbReference>
<dbReference type="PIRSF" id="PIRSF001619">
    <property type="entry name" value="Biotin_synth"/>
    <property type="match status" value="1"/>
</dbReference>
<keyword evidence="7 13" id="KW-0001">2Fe-2S</keyword>
<keyword evidence="4 13" id="KW-0004">4Fe-4S</keyword>
<dbReference type="NCBIfam" id="TIGR00433">
    <property type="entry name" value="bioB"/>
    <property type="match status" value="1"/>
</dbReference>
<feature type="binding site" evidence="13 14">
    <location>
        <position position="184"/>
    </location>
    <ligand>
        <name>[2Fe-2S] cluster</name>
        <dbReference type="ChEBI" id="CHEBI:190135"/>
    </ligand>
</feature>
<evidence type="ECO:0000256" key="9">
    <source>
        <dbReference type="ARBA" id="ARBA00022756"/>
    </source>
</evidence>
<keyword evidence="9 13" id="KW-0093">Biotin biosynthesis</keyword>
<keyword evidence="10 13" id="KW-0408">Iron</keyword>
<keyword evidence="5 13" id="KW-0808">Transferase</keyword>
<feature type="binding site" evidence="13 14">
    <location>
        <position position="93"/>
    </location>
    <ligand>
        <name>[2Fe-2S] cluster</name>
        <dbReference type="ChEBI" id="CHEBI:190135"/>
    </ligand>
</feature>
<evidence type="ECO:0000256" key="6">
    <source>
        <dbReference type="ARBA" id="ARBA00022691"/>
    </source>
</evidence>
<evidence type="ECO:0000256" key="8">
    <source>
        <dbReference type="ARBA" id="ARBA00022723"/>
    </source>
</evidence>
<dbReference type="InterPro" id="IPR002684">
    <property type="entry name" value="Biotin_synth/BioAB"/>
</dbReference>
<name>A0A377J5H6_9HELI</name>
<feature type="binding site" evidence="13 14">
    <location>
        <position position="124"/>
    </location>
    <ligand>
        <name>[2Fe-2S] cluster</name>
        <dbReference type="ChEBI" id="CHEBI:190135"/>
    </ligand>
</feature>
<dbReference type="Pfam" id="PF04055">
    <property type="entry name" value="Radical_SAM"/>
    <property type="match status" value="1"/>
</dbReference>
<dbReference type="GO" id="GO:0004076">
    <property type="term" value="F:biotin synthase activity"/>
    <property type="evidence" value="ECO:0007669"/>
    <property type="project" value="UniProtKB-UniRule"/>
</dbReference>
<protein>
    <recommendedName>
        <fullName evidence="3 13">Biotin synthase</fullName>
        <ecNumber evidence="3 13">2.8.1.6</ecNumber>
    </recommendedName>
</protein>
<evidence type="ECO:0000256" key="2">
    <source>
        <dbReference type="ARBA" id="ARBA00010765"/>
    </source>
</evidence>
<comment type="subunit">
    <text evidence="13">Homodimer.</text>
</comment>
<reference evidence="16 17" key="1">
    <citation type="submission" date="2018-06" db="EMBL/GenBank/DDBJ databases">
        <authorList>
            <consortium name="Pathogen Informatics"/>
            <person name="Doyle S."/>
        </authorList>
    </citation>
    <scope>NUCLEOTIDE SEQUENCE [LARGE SCALE GENOMIC DNA]</scope>
    <source>
        <strain evidence="16 17">NCTC12410</strain>
    </source>
</reference>
<dbReference type="Pfam" id="PF06968">
    <property type="entry name" value="BATS"/>
    <property type="match status" value="1"/>
</dbReference>
<evidence type="ECO:0000256" key="4">
    <source>
        <dbReference type="ARBA" id="ARBA00022485"/>
    </source>
</evidence>
<dbReference type="EC" id="2.8.1.6" evidence="3 13"/>
<dbReference type="UniPathway" id="UPA00078">
    <property type="reaction ID" value="UER00162"/>
</dbReference>
<feature type="binding site" evidence="13 14">
    <location>
        <position position="49"/>
    </location>
    <ligand>
        <name>[4Fe-4S] cluster</name>
        <dbReference type="ChEBI" id="CHEBI:49883"/>
        <note>4Fe-4S-S-AdoMet</note>
    </ligand>
</feature>
<dbReference type="Proteomes" id="UP000254841">
    <property type="component" value="Unassembled WGS sequence"/>
</dbReference>
<dbReference type="GO" id="GO:0009102">
    <property type="term" value="P:biotin biosynthetic process"/>
    <property type="evidence" value="ECO:0007669"/>
    <property type="project" value="UniProtKB-UniRule"/>
</dbReference>
<evidence type="ECO:0000256" key="10">
    <source>
        <dbReference type="ARBA" id="ARBA00023004"/>
    </source>
</evidence>
<feature type="domain" description="Radical SAM core" evidence="15">
    <location>
        <begin position="34"/>
        <end position="261"/>
    </location>
</feature>
<evidence type="ECO:0000313" key="17">
    <source>
        <dbReference type="Proteomes" id="UP000254841"/>
    </source>
</evidence>
<dbReference type="PROSITE" id="PS51918">
    <property type="entry name" value="RADICAL_SAM"/>
    <property type="match status" value="1"/>
</dbReference>
<comment type="pathway">
    <text evidence="1 13">Cofactor biosynthesis; biotin biosynthesis; biotin from 7,8-diaminononanoate: step 2/2.</text>
</comment>
<accession>A0A377J5H6</accession>
<dbReference type="InterPro" id="IPR010722">
    <property type="entry name" value="BATS_dom"/>
</dbReference>
<feature type="binding site" evidence="13 14">
    <location>
        <position position="256"/>
    </location>
    <ligand>
        <name>[2Fe-2S] cluster</name>
        <dbReference type="ChEBI" id="CHEBI:190135"/>
    </ligand>
</feature>
<dbReference type="PANTHER" id="PTHR22976">
    <property type="entry name" value="BIOTIN SYNTHASE"/>
    <property type="match status" value="1"/>
</dbReference>
<evidence type="ECO:0000256" key="7">
    <source>
        <dbReference type="ARBA" id="ARBA00022714"/>
    </source>
</evidence>
<comment type="similarity">
    <text evidence="2 13">Belongs to the radical SAM superfamily. Biotin synthase family.</text>
</comment>
<dbReference type="InterPro" id="IPR024177">
    <property type="entry name" value="Biotin_synthase"/>
</dbReference>
<dbReference type="InterPro" id="IPR013785">
    <property type="entry name" value="Aldolase_TIM"/>
</dbReference>
<dbReference type="SMART" id="SM00876">
    <property type="entry name" value="BATS"/>
    <property type="match status" value="1"/>
</dbReference>
<dbReference type="GO" id="GO:0005506">
    <property type="term" value="F:iron ion binding"/>
    <property type="evidence" value="ECO:0007669"/>
    <property type="project" value="UniProtKB-UniRule"/>
</dbReference>
<dbReference type="SMART" id="SM00729">
    <property type="entry name" value="Elp3"/>
    <property type="match status" value="1"/>
</dbReference>
<dbReference type="Gene3D" id="3.20.20.70">
    <property type="entry name" value="Aldolase class I"/>
    <property type="match status" value="1"/>
</dbReference>
<dbReference type="SFLD" id="SFLDF00272">
    <property type="entry name" value="biotin_synthase"/>
    <property type="match status" value="1"/>
</dbReference>
<comment type="cofactor">
    <cofactor evidence="13 14">
        <name>[4Fe-4S] cluster</name>
        <dbReference type="ChEBI" id="CHEBI:49883"/>
    </cofactor>
    <text evidence="13 14">Binds 1 [4Fe-4S] cluster. The cluster is coordinated with 3 cysteines and an exchangeable S-adenosyl-L-methionine.</text>
</comment>
<evidence type="ECO:0000256" key="1">
    <source>
        <dbReference type="ARBA" id="ARBA00004942"/>
    </source>
</evidence>
<comment type="catalytic activity">
    <reaction evidence="12 13">
        <text>(4R,5S)-dethiobiotin + (sulfur carrier)-SH + 2 reduced [2Fe-2S]-[ferredoxin] + 2 S-adenosyl-L-methionine = (sulfur carrier)-H + biotin + 2 5'-deoxyadenosine + 2 L-methionine + 2 oxidized [2Fe-2S]-[ferredoxin]</text>
        <dbReference type="Rhea" id="RHEA:22060"/>
        <dbReference type="Rhea" id="RHEA-COMP:10000"/>
        <dbReference type="Rhea" id="RHEA-COMP:10001"/>
        <dbReference type="Rhea" id="RHEA-COMP:14737"/>
        <dbReference type="Rhea" id="RHEA-COMP:14739"/>
        <dbReference type="ChEBI" id="CHEBI:17319"/>
        <dbReference type="ChEBI" id="CHEBI:29917"/>
        <dbReference type="ChEBI" id="CHEBI:33737"/>
        <dbReference type="ChEBI" id="CHEBI:33738"/>
        <dbReference type="ChEBI" id="CHEBI:57586"/>
        <dbReference type="ChEBI" id="CHEBI:57844"/>
        <dbReference type="ChEBI" id="CHEBI:59789"/>
        <dbReference type="ChEBI" id="CHEBI:64428"/>
        <dbReference type="ChEBI" id="CHEBI:149473"/>
        <dbReference type="EC" id="2.8.1.6"/>
    </reaction>
</comment>
<proteinExistence type="inferred from homology"/>
<dbReference type="GO" id="GO:0051539">
    <property type="term" value="F:4 iron, 4 sulfur cluster binding"/>
    <property type="evidence" value="ECO:0007669"/>
    <property type="project" value="UniProtKB-KW"/>
</dbReference>
<evidence type="ECO:0000256" key="12">
    <source>
        <dbReference type="ARBA" id="ARBA00051157"/>
    </source>
</evidence>
<evidence type="ECO:0000256" key="13">
    <source>
        <dbReference type="HAMAP-Rule" id="MF_01694"/>
    </source>
</evidence>
<evidence type="ECO:0000313" key="16">
    <source>
        <dbReference type="EMBL" id="STO97043.1"/>
    </source>
</evidence>
<dbReference type="RefSeq" id="WP_115011318.1">
    <property type="nucleotide sequence ID" value="NZ_UGHV01000001.1"/>
</dbReference>